<evidence type="ECO:0000259" key="3">
    <source>
        <dbReference type="Pfam" id="PF00501"/>
    </source>
</evidence>
<gene>
    <name evidence="4" type="ORF">SAMN05216366_11531</name>
</gene>
<dbReference type="InterPro" id="IPR045851">
    <property type="entry name" value="AMP-bd_C_sf"/>
</dbReference>
<evidence type="ECO:0000256" key="1">
    <source>
        <dbReference type="ARBA" id="ARBA00006432"/>
    </source>
</evidence>
<dbReference type="Gene3D" id="3.40.50.12780">
    <property type="entry name" value="N-terminal domain of ligase-like"/>
    <property type="match status" value="1"/>
</dbReference>
<organism evidence="4 5">
    <name type="scientific">Selenomonas ruminantium</name>
    <dbReference type="NCBI Taxonomy" id="971"/>
    <lineage>
        <taxon>Bacteria</taxon>
        <taxon>Bacillati</taxon>
        <taxon>Bacillota</taxon>
        <taxon>Negativicutes</taxon>
        <taxon>Selenomonadales</taxon>
        <taxon>Selenomonadaceae</taxon>
        <taxon>Selenomonas</taxon>
    </lineage>
</organism>
<feature type="domain" description="AMP-dependent synthetase/ligase" evidence="3">
    <location>
        <begin position="7"/>
        <end position="340"/>
    </location>
</feature>
<reference evidence="4 5" key="1">
    <citation type="submission" date="2016-10" db="EMBL/GenBank/DDBJ databases">
        <authorList>
            <person name="de Groot N.N."/>
        </authorList>
    </citation>
    <scope>NUCLEOTIDE SEQUENCE [LARGE SCALE GENOMIC DNA]</scope>
    <source>
        <strain evidence="4 5">S137</strain>
    </source>
</reference>
<dbReference type="SUPFAM" id="SSF56801">
    <property type="entry name" value="Acetyl-CoA synthetase-like"/>
    <property type="match status" value="1"/>
</dbReference>
<dbReference type="InterPro" id="IPR000873">
    <property type="entry name" value="AMP-dep_synth/lig_dom"/>
</dbReference>
<dbReference type="GO" id="GO:0006631">
    <property type="term" value="P:fatty acid metabolic process"/>
    <property type="evidence" value="ECO:0007669"/>
    <property type="project" value="TreeGrafter"/>
</dbReference>
<evidence type="ECO:0000313" key="4">
    <source>
        <dbReference type="EMBL" id="SDP35910.1"/>
    </source>
</evidence>
<dbReference type="EMBL" id="FNJQ01000015">
    <property type="protein sequence ID" value="SDP35910.1"/>
    <property type="molecule type" value="Genomic_DNA"/>
</dbReference>
<dbReference type="AlphaFoldDB" id="A0A1H0S2I7"/>
<dbReference type="Pfam" id="PF00501">
    <property type="entry name" value="AMP-binding"/>
    <property type="match status" value="1"/>
</dbReference>
<comment type="similarity">
    <text evidence="1">Belongs to the ATP-dependent AMP-binding enzyme family.</text>
</comment>
<dbReference type="InterPro" id="IPR042099">
    <property type="entry name" value="ANL_N_sf"/>
</dbReference>
<dbReference type="OrthoDB" id="9778383at2"/>
<evidence type="ECO:0000313" key="5">
    <source>
        <dbReference type="Proteomes" id="UP000182412"/>
    </source>
</evidence>
<protein>
    <submittedName>
        <fullName evidence="4">Acyl-CoA synthetase (AMP-forming)/AMP-acid ligase II</fullName>
    </submittedName>
</protein>
<dbReference type="PROSITE" id="PS00455">
    <property type="entry name" value="AMP_BINDING"/>
    <property type="match status" value="1"/>
</dbReference>
<name>A0A1H0S2I7_SELRU</name>
<dbReference type="RefSeq" id="WP_074572285.1">
    <property type="nucleotide sequence ID" value="NZ_FNJQ01000015.1"/>
</dbReference>
<dbReference type="Proteomes" id="UP000182412">
    <property type="component" value="Unassembled WGS sequence"/>
</dbReference>
<keyword evidence="2 4" id="KW-0436">Ligase</keyword>
<evidence type="ECO:0000256" key="2">
    <source>
        <dbReference type="ARBA" id="ARBA00022598"/>
    </source>
</evidence>
<proteinExistence type="inferred from homology"/>
<dbReference type="Gene3D" id="3.30.300.30">
    <property type="match status" value="1"/>
</dbReference>
<dbReference type="InterPro" id="IPR020845">
    <property type="entry name" value="AMP-binding_CS"/>
</dbReference>
<sequence length="468" mass="53367">MIWDFCKYKNNIALISEDGMVDYGQLNVMSEQICKNIPRRSLVFLLCTNTVESVVGYVCFLNHEIVPVMVDSSLNTELLLNLAKRYRPEYFWAPASMSKLFSNCEEIYALESYVLLRCHERKAFSLYDELALLMTTSGSTGSPKLVRLSYKNILANTRSIIDYLEIDEKERSVTNLPMHYVYGLSIINTHLYAGASIVLTEKSMFQKEFWQMMREKNVTNFGGVPYTFEMLNRLRFFKMELPALKTITQAGGKLPPELHEKFADYALKNGKRFIVMYGAAEATARMGYLPPEESLRKCGAMGIPIPGGKFILIDDNGKEINTLDTIGELVYYGDNVMLGYAEHGEDLAKGDEAQGRLKTGDLAKFDEEGYYFVVGRKKRFLKIYGKRVNLQEVEFILQKHFDTLGIAVSGVDDLMHIFIEDINLTEDIKEYVSTKFNIHHLAIRVHDVDSIPKNSSGKILYSKLEAMI</sequence>
<dbReference type="PANTHER" id="PTHR43201">
    <property type="entry name" value="ACYL-COA SYNTHETASE"/>
    <property type="match status" value="1"/>
</dbReference>
<accession>A0A1H0S2I7</accession>
<dbReference type="PANTHER" id="PTHR43201:SF5">
    <property type="entry name" value="MEDIUM-CHAIN ACYL-COA LIGASE ACSF2, MITOCHONDRIAL"/>
    <property type="match status" value="1"/>
</dbReference>
<dbReference type="GO" id="GO:0031956">
    <property type="term" value="F:medium-chain fatty acid-CoA ligase activity"/>
    <property type="evidence" value="ECO:0007669"/>
    <property type="project" value="TreeGrafter"/>
</dbReference>